<accession>A0A3B0V7K2</accession>
<dbReference type="EMBL" id="UOEY01000080">
    <property type="protein sequence ID" value="VAW39608.1"/>
    <property type="molecule type" value="Genomic_DNA"/>
</dbReference>
<name>A0A3B0V7K2_9ZZZZ</name>
<proteinExistence type="predicted"/>
<gene>
    <name evidence="1" type="ORF">MNBD_DELTA04-660</name>
</gene>
<feature type="non-terminal residue" evidence="1">
    <location>
        <position position="60"/>
    </location>
</feature>
<organism evidence="1">
    <name type="scientific">hydrothermal vent metagenome</name>
    <dbReference type="NCBI Taxonomy" id="652676"/>
    <lineage>
        <taxon>unclassified sequences</taxon>
        <taxon>metagenomes</taxon>
        <taxon>ecological metagenomes</taxon>
    </lineage>
</organism>
<dbReference type="AlphaFoldDB" id="A0A3B0V7K2"/>
<evidence type="ECO:0000313" key="1">
    <source>
        <dbReference type="EMBL" id="VAW39608.1"/>
    </source>
</evidence>
<reference evidence="1" key="1">
    <citation type="submission" date="2018-06" db="EMBL/GenBank/DDBJ databases">
        <authorList>
            <person name="Zhirakovskaya E."/>
        </authorList>
    </citation>
    <scope>NUCLEOTIDE SEQUENCE</scope>
</reference>
<sequence length="60" mass="6980">MMNKNLVMNKDYLVPLLRKLAKTHRLVAPVRNEYGDTLFTLITDLDRTEIDLDHQPQASL</sequence>
<protein>
    <submittedName>
        <fullName evidence="1">Uncharacterized protein</fullName>
    </submittedName>
</protein>